<sequence>MTEIESSSCPMGGLKYISNVLGTWLSILNAVASHWHIAHINLPPIATNHSRQLGHTVLLDTVFAEKVSTGSKGKH</sequence>
<protein>
    <submittedName>
        <fullName evidence="1">Uncharacterized protein</fullName>
    </submittedName>
</protein>
<dbReference type="Proteomes" id="UP000240830">
    <property type="component" value="Unassembled WGS sequence"/>
</dbReference>
<dbReference type="AlphaFoldDB" id="A0A2H9TJE4"/>
<organism evidence="1 2">
    <name type="scientific">Paramicrosporidium saccamoebae</name>
    <dbReference type="NCBI Taxonomy" id="1246581"/>
    <lineage>
        <taxon>Eukaryota</taxon>
        <taxon>Fungi</taxon>
        <taxon>Fungi incertae sedis</taxon>
        <taxon>Cryptomycota</taxon>
        <taxon>Cryptomycota incertae sedis</taxon>
        <taxon>Paramicrosporidium</taxon>
    </lineage>
</organism>
<gene>
    <name evidence="1" type="ORF">PSACC_02314</name>
</gene>
<comment type="caution">
    <text evidence="1">The sequence shown here is derived from an EMBL/GenBank/DDBJ whole genome shotgun (WGS) entry which is preliminary data.</text>
</comment>
<proteinExistence type="predicted"/>
<evidence type="ECO:0000313" key="1">
    <source>
        <dbReference type="EMBL" id="PJF17881.1"/>
    </source>
</evidence>
<accession>A0A2H9TJE4</accession>
<name>A0A2H9TJE4_9FUNG</name>
<dbReference type="EMBL" id="MTSL01000151">
    <property type="protein sequence ID" value="PJF17881.1"/>
    <property type="molecule type" value="Genomic_DNA"/>
</dbReference>
<keyword evidence="2" id="KW-1185">Reference proteome</keyword>
<evidence type="ECO:0000313" key="2">
    <source>
        <dbReference type="Proteomes" id="UP000240830"/>
    </source>
</evidence>
<reference evidence="1 2" key="1">
    <citation type="submission" date="2016-10" db="EMBL/GenBank/DDBJ databases">
        <title>The genome of Paramicrosporidium saccamoebae is the missing link in understanding Cryptomycota and Microsporidia evolution.</title>
        <authorList>
            <person name="Quandt C.A."/>
            <person name="Beaudet D."/>
            <person name="Corsaro D."/>
            <person name="Michel R."/>
            <person name="Corradi N."/>
            <person name="James T."/>
        </authorList>
    </citation>
    <scope>NUCLEOTIDE SEQUENCE [LARGE SCALE GENOMIC DNA]</scope>
    <source>
        <strain evidence="1 2">KSL3</strain>
    </source>
</reference>